<feature type="domain" description="GFO/IDH/MocA-like oxidoreductase" evidence="2">
    <location>
        <begin position="143"/>
        <end position="233"/>
    </location>
</feature>
<dbReference type="PANTHER" id="PTHR43377:SF1">
    <property type="entry name" value="BILIVERDIN REDUCTASE A"/>
    <property type="match status" value="1"/>
</dbReference>
<feature type="domain" description="Gfo/Idh/MocA-like oxidoreductase N-terminal" evidence="1">
    <location>
        <begin position="2"/>
        <end position="135"/>
    </location>
</feature>
<dbReference type="Pfam" id="PF01408">
    <property type="entry name" value="GFO_IDH_MocA"/>
    <property type="match status" value="1"/>
</dbReference>
<proteinExistence type="predicted"/>
<dbReference type="InterPro" id="IPR055170">
    <property type="entry name" value="GFO_IDH_MocA-like_dom"/>
</dbReference>
<keyword evidence="4" id="KW-1185">Reference proteome</keyword>
<evidence type="ECO:0000259" key="2">
    <source>
        <dbReference type="Pfam" id="PF22725"/>
    </source>
</evidence>
<dbReference type="Pfam" id="PF22725">
    <property type="entry name" value="GFO_IDH_MocA_C3"/>
    <property type="match status" value="1"/>
</dbReference>
<accession>A0A1M6C356</accession>
<evidence type="ECO:0000313" key="3">
    <source>
        <dbReference type="EMBL" id="SHI55446.1"/>
    </source>
</evidence>
<dbReference type="Gene3D" id="3.30.360.10">
    <property type="entry name" value="Dihydrodipicolinate Reductase, domain 2"/>
    <property type="match status" value="1"/>
</dbReference>
<name>A0A1M6C356_9BACT</name>
<dbReference type="OrthoDB" id="9815825at2"/>
<protein>
    <submittedName>
        <fullName evidence="3">Predicted dehydrogenase</fullName>
    </submittedName>
</protein>
<organism evidence="3 4">
    <name type="scientific">Tangfeifania diversioriginum</name>
    <dbReference type="NCBI Taxonomy" id="1168035"/>
    <lineage>
        <taxon>Bacteria</taxon>
        <taxon>Pseudomonadati</taxon>
        <taxon>Bacteroidota</taxon>
        <taxon>Bacteroidia</taxon>
        <taxon>Marinilabiliales</taxon>
        <taxon>Prolixibacteraceae</taxon>
        <taxon>Tangfeifania</taxon>
    </lineage>
</organism>
<evidence type="ECO:0000259" key="1">
    <source>
        <dbReference type="Pfam" id="PF01408"/>
    </source>
</evidence>
<sequence>MIKIVVVGFGFMGKTHTGNILKNPNARLAAIVDKNTENIHENLKGESGNFDTGSIDAEELSKVNIYSDFAECLKTEQPDACVIAVHTNLHFEMAKTALEAGTHVFLEKPFTLDVEKGEELLNRARKMNKIMMVGHVVRFMPPYQTLKNWIDSGELGRLEFLSLSRFSGVPAWGQWKDKQKDFGSSGGALFDLVIHDIDFAQWVCGVPVKITANCLPGKLSNYDYVSAMWKYGNSELNVKIEGGNTFHTRFPFQAGFSARFENASVHYSTNDPDNIVIATDTETKTVSAGEGNDGFLSEMNYFISCAEENKQPEKCMPESALESIKICYWHTNEI</sequence>
<dbReference type="AlphaFoldDB" id="A0A1M6C356"/>
<dbReference type="Gene3D" id="3.40.50.720">
    <property type="entry name" value="NAD(P)-binding Rossmann-like Domain"/>
    <property type="match status" value="1"/>
</dbReference>
<dbReference type="SUPFAM" id="SSF55347">
    <property type="entry name" value="Glyceraldehyde-3-phosphate dehydrogenase-like, C-terminal domain"/>
    <property type="match status" value="1"/>
</dbReference>
<evidence type="ECO:0000313" key="4">
    <source>
        <dbReference type="Proteomes" id="UP000184050"/>
    </source>
</evidence>
<dbReference type="SUPFAM" id="SSF51735">
    <property type="entry name" value="NAD(P)-binding Rossmann-fold domains"/>
    <property type="match status" value="1"/>
</dbReference>
<dbReference type="InterPro" id="IPR051450">
    <property type="entry name" value="Gfo/Idh/MocA_Oxidoreductases"/>
</dbReference>
<dbReference type="PANTHER" id="PTHR43377">
    <property type="entry name" value="BILIVERDIN REDUCTASE A"/>
    <property type="match status" value="1"/>
</dbReference>
<dbReference type="RefSeq" id="WP_073165315.1">
    <property type="nucleotide sequence ID" value="NZ_FQZE01000003.1"/>
</dbReference>
<gene>
    <name evidence="3" type="ORF">SAMN05444280_103121</name>
</gene>
<reference evidence="3 4" key="1">
    <citation type="submission" date="2016-11" db="EMBL/GenBank/DDBJ databases">
        <authorList>
            <person name="Jaros S."/>
            <person name="Januszkiewicz K."/>
            <person name="Wedrychowicz H."/>
        </authorList>
    </citation>
    <scope>NUCLEOTIDE SEQUENCE [LARGE SCALE GENOMIC DNA]</scope>
    <source>
        <strain evidence="3 4">DSM 27063</strain>
    </source>
</reference>
<dbReference type="InterPro" id="IPR036291">
    <property type="entry name" value="NAD(P)-bd_dom_sf"/>
</dbReference>
<dbReference type="Proteomes" id="UP000184050">
    <property type="component" value="Unassembled WGS sequence"/>
</dbReference>
<dbReference type="EMBL" id="FQZE01000003">
    <property type="protein sequence ID" value="SHI55446.1"/>
    <property type="molecule type" value="Genomic_DNA"/>
</dbReference>
<dbReference type="STRING" id="1168035.SAMN05444280_103121"/>
<dbReference type="InterPro" id="IPR000683">
    <property type="entry name" value="Gfo/Idh/MocA-like_OxRdtase_N"/>
</dbReference>
<dbReference type="GO" id="GO:0000166">
    <property type="term" value="F:nucleotide binding"/>
    <property type="evidence" value="ECO:0007669"/>
    <property type="project" value="InterPro"/>
</dbReference>